<gene>
    <name evidence="2" type="ORF">O4J56_25520</name>
</gene>
<dbReference type="RefSeq" id="WP_270689260.1">
    <property type="nucleotide sequence ID" value="NZ_JAQFWQ010000101.1"/>
</dbReference>
<dbReference type="Proteomes" id="UP001527866">
    <property type="component" value="Unassembled WGS sequence"/>
</dbReference>
<feature type="domain" description="Solute-binding protein family 5" evidence="1">
    <location>
        <begin position="102"/>
        <end position="431"/>
    </location>
</feature>
<keyword evidence="3" id="KW-1185">Reference proteome</keyword>
<protein>
    <submittedName>
        <fullName evidence="2">ABC transporter substrate-binding protein</fullName>
    </submittedName>
</protein>
<dbReference type="InterPro" id="IPR030678">
    <property type="entry name" value="Peptide/Ni-bd"/>
</dbReference>
<dbReference type="Pfam" id="PF00496">
    <property type="entry name" value="SBP_bac_5"/>
    <property type="match status" value="1"/>
</dbReference>
<reference evidence="2 3" key="1">
    <citation type="submission" date="2023-01" db="EMBL/GenBank/DDBJ databases">
        <title>Draft genome sequence of Nocardiopsis sp. RSe5-2 isolated from halophytes.</title>
        <authorList>
            <person name="Duangmal K."/>
            <person name="Chantavorakit T."/>
        </authorList>
    </citation>
    <scope>NUCLEOTIDE SEQUENCE [LARGE SCALE GENOMIC DNA]</scope>
    <source>
        <strain evidence="2 3">RSe5-2</strain>
    </source>
</reference>
<evidence type="ECO:0000313" key="3">
    <source>
        <dbReference type="Proteomes" id="UP001527866"/>
    </source>
</evidence>
<organism evidence="2 3">
    <name type="scientific">Nocardiopsis endophytica</name>
    <dbReference type="NCBI Taxonomy" id="3018445"/>
    <lineage>
        <taxon>Bacteria</taxon>
        <taxon>Bacillati</taxon>
        <taxon>Actinomycetota</taxon>
        <taxon>Actinomycetes</taxon>
        <taxon>Streptosporangiales</taxon>
        <taxon>Nocardiopsidaceae</taxon>
        <taxon>Nocardiopsis</taxon>
    </lineage>
</organism>
<dbReference type="Gene3D" id="3.40.190.10">
    <property type="entry name" value="Periplasmic binding protein-like II"/>
    <property type="match status" value="1"/>
</dbReference>
<evidence type="ECO:0000313" key="2">
    <source>
        <dbReference type="EMBL" id="MDA2814031.1"/>
    </source>
</evidence>
<dbReference type="EMBL" id="JAQFWQ010000101">
    <property type="protein sequence ID" value="MDA2814031.1"/>
    <property type="molecule type" value="Genomic_DNA"/>
</dbReference>
<dbReference type="Gene3D" id="3.10.105.10">
    <property type="entry name" value="Dipeptide-binding Protein, Domain 3"/>
    <property type="match status" value="1"/>
</dbReference>
<evidence type="ECO:0000259" key="1">
    <source>
        <dbReference type="Pfam" id="PF00496"/>
    </source>
</evidence>
<dbReference type="InterPro" id="IPR000914">
    <property type="entry name" value="SBP_5_dom"/>
</dbReference>
<name>A0ABT4UAN3_9ACTN</name>
<dbReference type="PANTHER" id="PTHR30290">
    <property type="entry name" value="PERIPLASMIC BINDING COMPONENT OF ABC TRANSPORTER"/>
    <property type="match status" value="1"/>
</dbReference>
<sequence>MRVPLVGIGPADDTGERMRALEPPRPHGLATTARALAAGTAAVLLVSGCGAPDDGGGADQVRVGLVAEPASLDFTSNDGAAIPQAMLSNVYEGLVELDAEGEIRPLLAEEYERSEDGRTYTFRLRDGVRFSDGAEFTAEDAAFSIERVKEEWTIGLADQMDVVEEATATDAHTLEVVLERPSNGWLYAMTTRIGAMFSRTGVDRLATDPVGTGPYTLDTWERGDRLVLRRNPDYWGEAPQVPTVVFRYFQDPGAMNRTMLAGGLDVIANMQEPEELGSFTADGGFRVVEGTTHGEVVLAMNNDEPPLDDVRVRRAVRHAIDREALLETAWAGHGTLIGSMVPPLDPWYEDLTGVHPYDPDRARDLVEEAGAEGETLRLRVPNLPYAVNSAQVVQSDVEKTGMDVEIESLEFPARWLEEVHGAGDYDMSIIAHVEPRDLHLFADPDYYFHYGGEKFADLVEEADRGSPQEQADKTREAARVLSEDAAADWLFLMPNLTVAREGLAGLPRDQVGEAFTAKTLHWEEEG</sequence>
<accession>A0ABT4UAN3</accession>
<dbReference type="PIRSF" id="PIRSF002741">
    <property type="entry name" value="MppA"/>
    <property type="match status" value="1"/>
</dbReference>
<dbReference type="SUPFAM" id="SSF53850">
    <property type="entry name" value="Periplasmic binding protein-like II"/>
    <property type="match status" value="1"/>
</dbReference>
<dbReference type="InterPro" id="IPR039424">
    <property type="entry name" value="SBP_5"/>
</dbReference>
<proteinExistence type="predicted"/>
<dbReference type="CDD" id="cd08494">
    <property type="entry name" value="PBP2_NikA_DppA_OppA_like_6"/>
    <property type="match status" value="1"/>
</dbReference>
<comment type="caution">
    <text evidence="2">The sequence shown here is derived from an EMBL/GenBank/DDBJ whole genome shotgun (WGS) entry which is preliminary data.</text>
</comment>